<keyword evidence="12" id="KW-1185">Reference proteome</keyword>
<dbReference type="InterPro" id="IPR003140">
    <property type="entry name" value="PLipase/COase/thioEstase"/>
</dbReference>
<keyword evidence="6" id="KW-0443">Lipid metabolism</keyword>
<dbReference type="HOGENOM" id="CLU_049413_3_8_1"/>
<feature type="domain" description="Phospholipase/carboxylesterase/thioesterase" evidence="10">
    <location>
        <begin position="5"/>
        <end position="222"/>
    </location>
</feature>
<dbReference type="EMBL" id="HE616747">
    <property type="protein sequence ID" value="CCE93252.1"/>
    <property type="molecule type" value="Genomic_DNA"/>
</dbReference>
<evidence type="ECO:0000313" key="12">
    <source>
        <dbReference type="Proteomes" id="UP000005627"/>
    </source>
</evidence>
<evidence type="ECO:0000256" key="3">
    <source>
        <dbReference type="ARBA" id="ARBA00014923"/>
    </source>
</evidence>
<dbReference type="InParanoid" id="G8ZXA8"/>
<name>G8ZXA8_TORDE</name>
<evidence type="ECO:0000256" key="6">
    <source>
        <dbReference type="ARBA" id="ARBA00022832"/>
    </source>
</evidence>
<dbReference type="Proteomes" id="UP000005627">
    <property type="component" value="Chromosome 6"/>
</dbReference>
<dbReference type="PANTHER" id="PTHR10655:SF17">
    <property type="entry name" value="LYSOPHOSPHOLIPASE-LIKE PROTEIN 1"/>
    <property type="match status" value="1"/>
</dbReference>
<evidence type="ECO:0000256" key="2">
    <source>
        <dbReference type="ARBA" id="ARBA00012423"/>
    </source>
</evidence>
<dbReference type="GO" id="GO:0052689">
    <property type="term" value="F:carboxylic ester hydrolase activity"/>
    <property type="evidence" value="ECO:0007669"/>
    <property type="project" value="UniProtKB-KW"/>
</dbReference>
<dbReference type="GO" id="GO:0005737">
    <property type="term" value="C:cytoplasm"/>
    <property type="evidence" value="ECO:0007669"/>
    <property type="project" value="TreeGrafter"/>
</dbReference>
<comment type="function">
    <text evidence="7">Hydrolyzes fatty acids from S-acylated cysteine residues in proteins with a strong preference for palmitoylated G-alpha proteins over other acyl substrates. Mediates the deacylation of G-alpha proteins such as GPA1 in vivo, but has weak or no activity toward palmitoylated Ras proteins. Has weak lysophospholipase activity in vitro; however such activity may not exist in vivo.</text>
</comment>
<reference evidence="11 12" key="1">
    <citation type="journal article" date="2011" name="Proc. Natl. Acad. Sci. U.S.A.">
        <title>Evolutionary erosion of yeast sex chromosomes by mating-type switching accidents.</title>
        <authorList>
            <person name="Gordon J.L."/>
            <person name="Armisen D."/>
            <person name="Proux-Wera E."/>
            <person name="Oheigeartaigh S.S."/>
            <person name="Byrne K.P."/>
            <person name="Wolfe K.H."/>
        </authorList>
    </citation>
    <scope>NUCLEOTIDE SEQUENCE [LARGE SCALE GENOMIC DNA]</scope>
    <source>
        <strain evidence="12">ATCC 10662 / CBS 1146 / NBRC 0425 / NCYC 2629 / NRRL Y-866</strain>
    </source>
</reference>
<dbReference type="STRING" id="1076872.G8ZXA8"/>
<evidence type="ECO:0000256" key="7">
    <source>
        <dbReference type="ARBA" id="ARBA00029392"/>
    </source>
</evidence>
<protein>
    <recommendedName>
        <fullName evidence="3">Acyl-protein thioesterase 1</fullName>
        <ecNumber evidence="2">3.1.2.22</ecNumber>
    </recommendedName>
    <alternativeName>
        <fullName evidence="8">Palmitoyl-protein hydrolase</fullName>
    </alternativeName>
</protein>
<sequence length="229" mass="24994">MSTAVRVAAKVQPAEQALIIFHGLGDSGSGWSFLADFLQKDPSFQHTKFIFPNAPTIPVTVNSGMRMPAWFDILEWSLSPSRADVEGTLRSLNVIQKYVQEQIDAGIKPENIIVGGFSQGAAISLASSMTLPVKVGGFVALSGFCCAPFEAFQSSSSKNLDTPIFHGHGDDDPVVPLQSGKAAKEFYTSKCGMQNYDFRVYRGLEHSTSPEEIFDLIEFIKNVFSMSRS</sequence>
<proteinExistence type="inferred from homology"/>
<dbReference type="AlphaFoldDB" id="G8ZXA8"/>
<dbReference type="Gene3D" id="3.40.50.1820">
    <property type="entry name" value="alpha/beta hydrolase"/>
    <property type="match status" value="1"/>
</dbReference>
<keyword evidence="6" id="KW-0276">Fatty acid metabolism</keyword>
<dbReference type="SUPFAM" id="SSF53474">
    <property type="entry name" value="alpha/beta-Hydrolases"/>
    <property type="match status" value="1"/>
</dbReference>
<dbReference type="InterPro" id="IPR050565">
    <property type="entry name" value="LYPA1-2/EST-like"/>
</dbReference>
<accession>G8ZXA8</accession>
<dbReference type="KEGG" id="tdl:TDEL_0F04410"/>
<dbReference type="PANTHER" id="PTHR10655">
    <property type="entry name" value="LYSOPHOSPHOLIPASE-RELATED"/>
    <property type="match status" value="1"/>
</dbReference>
<evidence type="ECO:0000256" key="8">
    <source>
        <dbReference type="ARBA" id="ARBA00031195"/>
    </source>
</evidence>
<dbReference type="FunCoup" id="G8ZXA8">
    <property type="interactions" value="500"/>
</dbReference>
<dbReference type="GO" id="GO:0006631">
    <property type="term" value="P:fatty acid metabolic process"/>
    <property type="evidence" value="ECO:0007669"/>
    <property type="project" value="UniProtKB-KW"/>
</dbReference>
<dbReference type="EC" id="3.1.2.22" evidence="2"/>
<dbReference type="InterPro" id="IPR029058">
    <property type="entry name" value="AB_hydrolase_fold"/>
</dbReference>
<dbReference type="OrthoDB" id="2418081at2759"/>
<dbReference type="RefSeq" id="XP_003682463.1">
    <property type="nucleotide sequence ID" value="XM_003682415.1"/>
</dbReference>
<keyword evidence="5" id="KW-0378">Hydrolase</keyword>
<evidence type="ECO:0000256" key="9">
    <source>
        <dbReference type="ARBA" id="ARBA00047337"/>
    </source>
</evidence>
<dbReference type="GO" id="GO:0008474">
    <property type="term" value="F:palmitoyl-(protein) hydrolase activity"/>
    <property type="evidence" value="ECO:0007669"/>
    <property type="project" value="UniProtKB-EC"/>
</dbReference>
<evidence type="ECO:0000259" key="10">
    <source>
        <dbReference type="Pfam" id="PF02230"/>
    </source>
</evidence>
<evidence type="ECO:0000256" key="4">
    <source>
        <dbReference type="ARBA" id="ARBA00022487"/>
    </source>
</evidence>
<organism evidence="11 12">
    <name type="scientific">Torulaspora delbrueckii</name>
    <name type="common">Yeast</name>
    <name type="synonym">Candida colliculosa</name>
    <dbReference type="NCBI Taxonomy" id="4950"/>
    <lineage>
        <taxon>Eukaryota</taxon>
        <taxon>Fungi</taxon>
        <taxon>Dikarya</taxon>
        <taxon>Ascomycota</taxon>
        <taxon>Saccharomycotina</taxon>
        <taxon>Saccharomycetes</taxon>
        <taxon>Saccharomycetales</taxon>
        <taxon>Saccharomycetaceae</taxon>
        <taxon>Torulaspora</taxon>
    </lineage>
</organism>
<keyword evidence="4" id="KW-0719">Serine esterase</keyword>
<evidence type="ECO:0000256" key="1">
    <source>
        <dbReference type="ARBA" id="ARBA00006499"/>
    </source>
</evidence>
<comment type="catalytic activity">
    <reaction evidence="9">
        <text>S-hexadecanoyl-L-cysteinyl-[protein] + H2O = L-cysteinyl-[protein] + hexadecanoate + H(+)</text>
        <dbReference type="Rhea" id="RHEA:19233"/>
        <dbReference type="Rhea" id="RHEA-COMP:10131"/>
        <dbReference type="Rhea" id="RHEA-COMP:11032"/>
        <dbReference type="ChEBI" id="CHEBI:7896"/>
        <dbReference type="ChEBI" id="CHEBI:15377"/>
        <dbReference type="ChEBI" id="CHEBI:15378"/>
        <dbReference type="ChEBI" id="CHEBI:29950"/>
        <dbReference type="ChEBI" id="CHEBI:74151"/>
        <dbReference type="EC" id="3.1.2.22"/>
    </reaction>
</comment>
<dbReference type="eggNOG" id="KOG2112">
    <property type="taxonomic scope" value="Eukaryota"/>
</dbReference>
<evidence type="ECO:0000313" key="11">
    <source>
        <dbReference type="EMBL" id="CCE93252.1"/>
    </source>
</evidence>
<dbReference type="Pfam" id="PF02230">
    <property type="entry name" value="Abhydrolase_2"/>
    <property type="match status" value="1"/>
</dbReference>
<dbReference type="GeneID" id="11501847"/>
<evidence type="ECO:0000256" key="5">
    <source>
        <dbReference type="ARBA" id="ARBA00022801"/>
    </source>
</evidence>
<comment type="similarity">
    <text evidence="1">Belongs to the AB hydrolase superfamily. AB hydrolase 2 family.</text>
</comment>
<gene>
    <name evidence="11" type="primary">TDEL0F04410</name>
    <name evidence="11" type="ORF">TDEL_0F04410</name>
</gene>